<evidence type="ECO:0000256" key="1">
    <source>
        <dbReference type="ARBA" id="ARBA00004141"/>
    </source>
</evidence>
<dbReference type="GO" id="GO:0005254">
    <property type="term" value="F:chloride channel activity"/>
    <property type="evidence" value="ECO:0007669"/>
    <property type="project" value="TreeGrafter"/>
</dbReference>
<feature type="transmembrane region" description="Helical" evidence="6">
    <location>
        <begin position="296"/>
        <end position="320"/>
    </location>
</feature>
<proteinExistence type="predicted"/>
<dbReference type="InterPro" id="IPR049456">
    <property type="entry name" value="Anoctamin_N_fung"/>
</dbReference>
<keyword evidence="10" id="KW-1185">Reference proteome</keyword>
<feature type="transmembrane region" description="Helical" evidence="6">
    <location>
        <begin position="222"/>
        <end position="239"/>
    </location>
</feature>
<evidence type="ECO:0000259" key="8">
    <source>
        <dbReference type="Pfam" id="PF20877"/>
    </source>
</evidence>
<evidence type="ECO:0000256" key="6">
    <source>
        <dbReference type="SAM" id="Phobius"/>
    </source>
</evidence>
<dbReference type="Proteomes" id="UP000664132">
    <property type="component" value="Unassembled WGS sequence"/>
</dbReference>
<evidence type="ECO:0000256" key="3">
    <source>
        <dbReference type="ARBA" id="ARBA00022989"/>
    </source>
</evidence>
<evidence type="ECO:0000313" key="9">
    <source>
        <dbReference type="EMBL" id="KAG4412738.1"/>
    </source>
</evidence>
<keyword evidence="4 6" id="KW-0472">Membrane</keyword>
<dbReference type="AlphaFoldDB" id="A0A8H7W565"/>
<dbReference type="Pfam" id="PF20877">
    <property type="entry name" value="Anoctamin_N"/>
    <property type="match status" value="1"/>
</dbReference>
<evidence type="ECO:0000256" key="4">
    <source>
        <dbReference type="ARBA" id="ARBA00023136"/>
    </source>
</evidence>
<dbReference type="Pfam" id="PF04547">
    <property type="entry name" value="Anoctamin"/>
    <property type="match status" value="1"/>
</dbReference>
<feature type="transmembrane region" description="Helical" evidence="6">
    <location>
        <begin position="379"/>
        <end position="400"/>
    </location>
</feature>
<evidence type="ECO:0000259" key="7">
    <source>
        <dbReference type="Pfam" id="PF04547"/>
    </source>
</evidence>
<reference evidence="9" key="1">
    <citation type="submission" date="2021-02" db="EMBL/GenBank/DDBJ databases">
        <title>Genome sequence Cadophora malorum strain M34.</title>
        <authorList>
            <person name="Stefanovic E."/>
            <person name="Vu D."/>
            <person name="Scully C."/>
            <person name="Dijksterhuis J."/>
            <person name="Roader J."/>
            <person name="Houbraken J."/>
        </authorList>
    </citation>
    <scope>NUCLEOTIDE SEQUENCE</scope>
    <source>
        <strain evidence="9">M34</strain>
    </source>
</reference>
<dbReference type="OrthoDB" id="296386at2759"/>
<feature type="transmembrane region" description="Helical" evidence="6">
    <location>
        <begin position="443"/>
        <end position="464"/>
    </location>
</feature>
<evidence type="ECO:0000256" key="5">
    <source>
        <dbReference type="SAM" id="MobiDB-lite"/>
    </source>
</evidence>
<dbReference type="PANTHER" id="PTHR12308:SF73">
    <property type="entry name" value="ANOCTAMIN"/>
    <property type="match status" value="1"/>
</dbReference>
<evidence type="ECO:0000256" key="2">
    <source>
        <dbReference type="ARBA" id="ARBA00022692"/>
    </source>
</evidence>
<protein>
    <recommendedName>
        <fullName evidence="11">Plasma membrane channel protein</fullName>
    </recommendedName>
</protein>
<name>A0A8H7W565_9HELO</name>
<feature type="domain" description="Anoctamin transmembrane" evidence="7">
    <location>
        <begin position="181"/>
        <end position="654"/>
    </location>
</feature>
<gene>
    <name evidence="9" type="ORF">IFR04_014135</name>
</gene>
<dbReference type="InterPro" id="IPR049452">
    <property type="entry name" value="Anoctamin_TM"/>
</dbReference>
<feature type="transmembrane region" description="Helical" evidence="6">
    <location>
        <begin position="189"/>
        <end position="216"/>
    </location>
</feature>
<sequence>MAAVKSLYEPNSKTGSALHTNLDVDYVINYRFATTGKALADEQFIKLIEALNNVGLATEVRNSENCSLLIFVKVASDKHLKAEVYRSRVQDWLYGVRTAAPEKEMQKAIDDEPITEAERLRITYLLITKSKNDGGAGITPKEGEWKGVESVFALHDHTFNKAWIKDISSKYFLNAQDLVAIKDKFGERIAFYFSFLQSYFLFLTFPAGFGAFSWLVLGQFSPVYAIINGLWCIVFVEYWKKQETDLAVQWGVRGVSKIQRKRPAFQHENIMTDPITGEDVKIYSPAKRLARQLLQVPFAIGASLALGSLIATCFGIEIFISEVYDGPFKTYLVFLPTVILTTVMPTLSALLTGFASKLTDIENYETQDAYEAAMISKIFILNFITSYLPIFLTAFVYVPFAQIIVPYLDVFQLAVKPFAENEKQMATPQTGFQINPDRLKKQVIYFTVTAQIVSFALEVIVPFAKRKVFHKVKEVQADRAAKRGGDAGNVSMDDHPEEAEFLTRVRNEAELDVYDVTTDFREMVVQFGYLSLFSVVWPLTGVSFFINNWIELRGDAMKIALETQRPVPWRSDCIGPWLDALGFLAWLGSLTSAALVFLFSGDGFGPSGTPWDIKVWGLLLTMFFSEHIFLAVQLGVRKALSKLDSPGLQKERSERYLVRKKYLEESIGREQAGDAAADGIAAGEKIRRSTLEEEARQSTLKGHGTPEERFWGRQRGQVETIAIGKSFIAKAAPTESKESKKEL</sequence>
<evidence type="ECO:0008006" key="11">
    <source>
        <dbReference type="Google" id="ProtNLM"/>
    </source>
</evidence>
<feature type="domain" description="Anoctamin alpha-beta plait" evidence="8">
    <location>
        <begin position="23"/>
        <end position="148"/>
    </location>
</feature>
<organism evidence="9 10">
    <name type="scientific">Cadophora malorum</name>
    <dbReference type="NCBI Taxonomy" id="108018"/>
    <lineage>
        <taxon>Eukaryota</taxon>
        <taxon>Fungi</taxon>
        <taxon>Dikarya</taxon>
        <taxon>Ascomycota</taxon>
        <taxon>Pezizomycotina</taxon>
        <taxon>Leotiomycetes</taxon>
        <taxon>Helotiales</taxon>
        <taxon>Ploettnerulaceae</taxon>
        <taxon>Cadophora</taxon>
    </lineage>
</organism>
<keyword evidence="3 6" id="KW-1133">Transmembrane helix</keyword>
<dbReference type="GO" id="GO:0032541">
    <property type="term" value="C:cortical endoplasmic reticulum"/>
    <property type="evidence" value="ECO:0007669"/>
    <property type="project" value="TreeGrafter"/>
</dbReference>
<feature type="region of interest" description="Disordered" evidence="5">
    <location>
        <begin position="690"/>
        <end position="711"/>
    </location>
</feature>
<feature type="transmembrane region" description="Helical" evidence="6">
    <location>
        <begin position="332"/>
        <end position="358"/>
    </location>
</feature>
<dbReference type="EMBL" id="JAFJYH010000358">
    <property type="protein sequence ID" value="KAG4412738.1"/>
    <property type="molecule type" value="Genomic_DNA"/>
</dbReference>
<keyword evidence="2 6" id="KW-0812">Transmembrane</keyword>
<evidence type="ECO:0000313" key="10">
    <source>
        <dbReference type="Proteomes" id="UP000664132"/>
    </source>
</evidence>
<dbReference type="GO" id="GO:0016020">
    <property type="term" value="C:membrane"/>
    <property type="evidence" value="ECO:0007669"/>
    <property type="project" value="UniProtKB-SubCell"/>
</dbReference>
<feature type="transmembrane region" description="Helical" evidence="6">
    <location>
        <begin position="580"/>
        <end position="601"/>
    </location>
</feature>
<comment type="caution">
    <text evidence="9">The sequence shown here is derived from an EMBL/GenBank/DDBJ whole genome shotgun (WGS) entry which is preliminary data.</text>
</comment>
<accession>A0A8H7W565</accession>
<dbReference type="PANTHER" id="PTHR12308">
    <property type="entry name" value="ANOCTAMIN"/>
    <property type="match status" value="1"/>
</dbReference>
<comment type="subcellular location">
    <subcellularLocation>
        <location evidence="1">Membrane</location>
        <topology evidence="1">Multi-pass membrane protein</topology>
    </subcellularLocation>
</comment>
<dbReference type="InterPro" id="IPR007632">
    <property type="entry name" value="Anoctamin"/>
</dbReference>